<dbReference type="OrthoDB" id="9805202at2"/>
<dbReference type="Proteomes" id="UP000240505">
    <property type="component" value="Chromosome"/>
</dbReference>
<dbReference type="InterPro" id="IPR037398">
    <property type="entry name" value="Glyco_hydro_64_fam"/>
</dbReference>
<evidence type="ECO:0000259" key="1">
    <source>
        <dbReference type="PROSITE" id="PS52005"/>
    </source>
</evidence>
<dbReference type="Gene3D" id="3.30.920.50">
    <property type="entry name" value="Beta-1,3-glucanase, C-terminal domain"/>
    <property type="match status" value="1"/>
</dbReference>
<evidence type="ECO:0000313" key="4">
    <source>
        <dbReference type="Proteomes" id="UP000240505"/>
    </source>
</evidence>
<feature type="domain" description="CBM56" evidence="1">
    <location>
        <begin position="38"/>
        <end position="126"/>
    </location>
</feature>
<dbReference type="Pfam" id="PF22184">
    <property type="entry name" value="CBM_56"/>
    <property type="match status" value="2"/>
</dbReference>
<sequence length="890" mass="95637">MRTAKKSGDIHMHSNYSDQCRRLVFAMLALLVMVFVQPAKGADYTAGVAVVDAKAVLWFQGAAITQSIAHYNVDGGSQQNVVMTYNGARARYELAVPASAGRTVNHSFTYTKAGLAYDTPWGFSVVGPANPTVDAPVFTPAPGNYTFTQNVTLASATAGATIRYTVDGSNPTASSALYGGAIVVTAPGKTIKAVAVKDGVMSPVATAVYQVGPAGLVHGVVEDGATARIWNKPPTTPSTNIVHYFVTTKAGVKGAQRDENMVYDQVAQRWNGPTISPIAAESKISYFFTYTSASGGNTDSAWFDYTLCGDGACPSAVPKPVFNPAVGGKVAVGTQVTLGLGTGAAAGTRIYYTLDGKPPTAASRLYSGTPLTIDSAMTVSAIAIQPDGQASRPASLTFDVATICDTQPRQCPVAAPTFSHASGTYASRIAVNMLTETTGATVHYTTDGSMPIATSPQFNGAVWFSIDPVKGDRYTLKAIATKDGRDSPVVSADYKISSNAESPWDGKTVFNIENGTGGKYRDDQIYWFIIGKDWATGQFVRADASGRLIPVTEADNTVPVPNRDKPYANYAITLAQARSIVIPPIQSARIYMSVGKPVMVQINRDINGNTGYAGPNLENSTDPNLDVQFDFGEFNINRPRPASDYPGIFVNTTRVDMFGLPLRLRVKGLDGYDATVGETLKETRDELIARFILETPPEFHALAKAPYAPSRIMAPAHATFKAEGPNANYLDAYIDEIWNMYRSRDLVMKVGDWPTFTGRVGPDDVLTFTDGIDTYKIHGKPTTQEVLLGKGLLDDARGTTPGTDKYNKQLQLQAQICAALNRHVAEQPNERWYDAAYFYPAGSTANWFTKFWHEHSYNGLAYGFSYDDVGGHSPSIYTPAPLSVTYTIGK</sequence>
<dbReference type="InterPro" id="IPR047569">
    <property type="entry name" value="CBM56"/>
</dbReference>
<accession>A0A2R4CFV6</accession>
<dbReference type="KEGG" id="masz:C9I28_25045"/>
<dbReference type="Gene3D" id="2.60.110.10">
    <property type="entry name" value="Thaumatin"/>
    <property type="match status" value="1"/>
</dbReference>
<dbReference type="InterPro" id="IPR059177">
    <property type="entry name" value="GH29D-like_dom"/>
</dbReference>
<keyword evidence="4" id="KW-1185">Reference proteome</keyword>
<evidence type="ECO:0000313" key="3">
    <source>
        <dbReference type="EMBL" id="AVR98533.1"/>
    </source>
</evidence>
<organism evidence="3 4">
    <name type="scientific">Pseudoduganella armeniaca</name>
    <dbReference type="NCBI Taxonomy" id="2072590"/>
    <lineage>
        <taxon>Bacteria</taxon>
        <taxon>Pseudomonadati</taxon>
        <taxon>Pseudomonadota</taxon>
        <taxon>Betaproteobacteria</taxon>
        <taxon>Burkholderiales</taxon>
        <taxon>Oxalobacteraceae</taxon>
        <taxon>Telluria group</taxon>
        <taxon>Pseudoduganella</taxon>
    </lineage>
</organism>
<reference evidence="3 4" key="1">
    <citation type="submission" date="2018-03" db="EMBL/GenBank/DDBJ databases">
        <title>Massilia armeniaca sp. nov., isolated from desert soil.</title>
        <authorList>
            <person name="Huang H."/>
            <person name="Ren M."/>
        </authorList>
    </citation>
    <scope>NUCLEOTIDE SEQUENCE [LARGE SCALE GENOMIC DNA]</scope>
    <source>
        <strain evidence="3 4">ZMN-3</strain>
    </source>
</reference>
<evidence type="ECO:0000259" key="2">
    <source>
        <dbReference type="PROSITE" id="PS52006"/>
    </source>
</evidence>
<name>A0A2R4CFV6_9BURK</name>
<dbReference type="PROSITE" id="PS52005">
    <property type="entry name" value="CBM56"/>
    <property type="match status" value="1"/>
</dbReference>
<dbReference type="PANTHER" id="PTHR38165:SF1">
    <property type="entry name" value="GLUCANASE B"/>
    <property type="match status" value="1"/>
</dbReference>
<dbReference type="GO" id="GO:0030246">
    <property type="term" value="F:carbohydrate binding"/>
    <property type="evidence" value="ECO:0007669"/>
    <property type="project" value="UniProtKB-UniRule"/>
</dbReference>
<dbReference type="EMBL" id="CP028324">
    <property type="protein sequence ID" value="AVR98533.1"/>
    <property type="molecule type" value="Genomic_DNA"/>
</dbReference>
<protein>
    <submittedName>
        <fullName evidence="3">Uncharacterized protein</fullName>
    </submittedName>
</protein>
<proteinExistence type="predicted"/>
<dbReference type="InterPro" id="IPR042517">
    <property type="entry name" value="Glyco_hydro_64_N_2"/>
</dbReference>
<dbReference type="InterPro" id="IPR037176">
    <property type="entry name" value="Osmotin/thaumatin-like_sf"/>
</dbReference>
<dbReference type="PROSITE" id="PS52006">
    <property type="entry name" value="GH64"/>
    <property type="match status" value="1"/>
</dbReference>
<dbReference type="AlphaFoldDB" id="A0A2R4CFV6"/>
<gene>
    <name evidence="3" type="ORF">C9I28_25045</name>
</gene>
<feature type="domain" description="GH64" evidence="2">
    <location>
        <begin position="505"/>
        <end position="890"/>
    </location>
</feature>
<dbReference type="CDD" id="cd09214">
    <property type="entry name" value="GH64-like"/>
    <property type="match status" value="1"/>
</dbReference>
<dbReference type="Pfam" id="PF13290">
    <property type="entry name" value="CHB_HEX_C_1"/>
    <property type="match status" value="3"/>
</dbReference>
<dbReference type="Pfam" id="PF16483">
    <property type="entry name" value="Glyco_hydro_64"/>
    <property type="match status" value="1"/>
</dbReference>
<dbReference type="InterPro" id="IPR032477">
    <property type="entry name" value="Glyco_hydro_64"/>
</dbReference>
<dbReference type="PANTHER" id="PTHR38165">
    <property type="match status" value="1"/>
</dbReference>